<dbReference type="Proteomes" id="UP000593566">
    <property type="component" value="Unassembled WGS sequence"/>
</dbReference>
<reference evidence="2 3" key="1">
    <citation type="journal article" date="2020" name="Genomics">
        <title>Complete, high-quality genomes from long-read metagenomic sequencing of two wolf lichen thalli reveals enigmatic genome architecture.</title>
        <authorList>
            <person name="McKenzie S.K."/>
            <person name="Walston R.F."/>
            <person name="Allen J.L."/>
        </authorList>
    </citation>
    <scope>NUCLEOTIDE SEQUENCE [LARGE SCALE GENOMIC DNA]</scope>
    <source>
        <strain evidence="2">WasteWater1</strain>
    </source>
</reference>
<dbReference type="PANTHER" id="PTHR22946">
    <property type="entry name" value="DIENELACTONE HYDROLASE DOMAIN-CONTAINING PROTEIN-RELATED"/>
    <property type="match status" value="1"/>
</dbReference>
<dbReference type="Pfam" id="PF06500">
    <property type="entry name" value="FrsA-like"/>
    <property type="match status" value="1"/>
</dbReference>
<evidence type="ECO:0008006" key="4">
    <source>
        <dbReference type="Google" id="ProtNLM"/>
    </source>
</evidence>
<dbReference type="Gene3D" id="3.40.50.1820">
    <property type="entry name" value="alpha/beta hydrolase"/>
    <property type="match status" value="1"/>
</dbReference>
<evidence type="ECO:0000256" key="1">
    <source>
        <dbReference type="ARBA" id="ARBA00022801"/>
    </source>
</evidence>
<keyword evidence="1" id="KW-0378">Hydrolase</keyword>
<proteinExistence type="predicted"/>
<dbReference type="InterPro" id="IPR029058">
    <property type="entry name" value="AB_hydrolase_fold"/>
</dbReference>
<dbReference type="GO" id="GO:0016787">
    <property type="term" value="F:hydrolase activity"/>
    <property type="evidence" value="ECO:0007669"/>
    <property type="project" value="UniProtKB-KW"/>
</dbReference>
<protein>
    <recommendedName>
        <fullName evidence="4">Alpha/beta-hydrolase</fullName>
    </recommendedName>
</protein>
<keyword evidence="3" id="KW-1185">Reference proteome</keyword>
<evidence type="ECO:0000313" key="2">
    <source>
        <dbReference type="EMBL" id="KAF6221841.1"/>
    </source>
</evidence>
<dbReference type="InterPro" id="IPR010520">
    <property type="entry name" value="FrsA-like"/>
</dbReference>
<dbReference type="PANTHER" id="PTHR22946:SF12">
    <property type="entry name" value="CONIDIAL PIGMENT BIOSYNTHESIS PROTEIN AYG1 (AFU_ORTHOLOGUE AFUA_2G17550)"/>
    <property type="match status" value="1"/>
</dbReference>
<organism evidence="2 3">
    <name type="scientific">Letharia lupina</name>
    <dbReference type="NCBI Taxonomy" id="560253"/>
    <lineage>
        <taxon>Eukaryota</taxon>
        <taxon>Fungi</taxon>
        <taxon>Dikarya</taxon>
        <taxon>Ascomycota</taxon>
        <taxon>Pezizomycotina</taxon>
        <taxon>Lecanoromycetes</taxon>
        <taxon>OSLEUM clade</taxon>
        <taxon>Lecanoromycetidae</taxon>
        <taxon>Lecanorales</taxon>
        <taxon>Lecanorineae</taxon>
        <taxon>Parmeliaceae</taxon>
        <taxon>Letharia</taxon>
    </lineage>
</organism>
<dbReference type="SUPFAM" id="SSF53474">
    <property type="entry name" value="alpha/beta-Hydrolases"/>
    <property type="match status" value="1"/>
</dbReference>
<comment type="caution">
    <text evidence="2">The sequence shown here is derived from an EMBL/GenBank/DDBJ whole genome shotgun (WGS) entry which is preliminary data.</text>
</comment>
<dbReference type="InterPro" id="IPR050261">
    <property type="entry name" value="FrsA_esterase"/>
</dbReference>
<name>A0A8H6FBC0_9LECA</name>
<dbReference type="GeneID" id="59330223"/>
<sequence>MAYSIGDRINKVAPHHDSIEALWNTKWKKPCSIGIYPFFDGKLEDFEPVFAKLIESKLRPPYDFDAYAAPFFPVASALDQRAQTAEKSNDLPLASSLYLRAAALYRIARFPIPRSPKQKEAWSLNKAAYVKGAGLLPGKFSDVQIPHTHRIEGEGATIPVYVRLPTHASPTNPVPCIIQIFGLDGYRTEMTHASNKHLARGWGTIGVEIPGTGDCPALRHDPSSPDRLWSSLLDWMDGREELDKNMRVAWGLSTGGYYAMRIAHTHKERLTGAVSHGGGCHRMFEREWLDKVNHLEYPFDLAECLAEKFGYENVEELKKDGKSRFSLGTNDEIFPIEDSMIPLQHGSVKEARFVPNAMHMGEPAVGPVVLKWIEELFGLEQSPKTNEDVQVGKMQMLHQMQANEKRSVSRGKFILDLDTQESENRESIQHHMGQYLPVELEFQGQGTERISAKPSPFAGS</sequence>
<dbReference type="EMBL" id="JACCJB010000013">
    <property type="protein sequence ID" value="KAF6221841.1"/>
    <property type="molecule type" value="Genomic_DNA"/>
</dbReference>
<dbReference type="AlphaFoldDB" id="A0A8H6FBC0"/>
<dbReference type="RefSeq" id="XP_037151276.1">
    <property type="nucleotide sequence ID" value="XM_037292737.1"/>
</dbReference>
<gene>
    <name evidence="2" type="ORF">HO133_001809</name>
</gene>
<evidence type="ECO:0000313" key="3">
    <source>
        <dbReference type="Proteomes" id="UP000593566"/>
    </source>
</evidence>
<accession>A0A8H6FBC0</accession>